<dbReference type="InterPro" id="IPR012337">
    <property type="entry name" value="RNaseH-like_sf"/>
</dbReference>
<feature type="compositionally biased region" description="Polar residues" evidence="1">
    <location>
        <begin position="83"/>
        <end position="94"/>
    </location>
</feature>
<evidence type="ECO:0000256" key="1">
    <source>
        <dbReference type="SAM" id="MobiDB-lite"/>
    </source>
</evidence>
<evidence type="ECO:0008006" key="3">
    <source>
        <dbReference type="Google" id="ProtNLM"/>
    </source>
</evidence>
<name>A0A1X7TTT5_AMPQE</name>
<feature type="compositionally biased region" description="Basic residues" evidence="1">
    <location>
        <begin position="66"/>
        <end position="82"/>
    </location>
</feature>
<dbReference type="InParanoid" id="A0A1X7TTT5"/>
<feature type="region of interest" description="Disordered" evidence="1">
    <location>
        <begin position="63"/>
        <end position="99"/>
    </location>
</feature>
<dbReference type="EnsemblMetazoa" id="Aqu2.1.18447_001">
    <property type="protein sequence ID" value="Aqu2.1.18447_001"/>
    <property type="gene ID" value="Aqu2.1.18447"/>
</dbReference>
<accession>A0A1X7TTT5</accession>
<feature type="region of interest" description="Disordered" evidence="1">
    <location>
        <begin position="1"/>
        <end position="49"/>
    </location>
</feature>
<reference evidence="2" key="1">
    <citation type="submission" date="2017-05" db="UniProtKB">
        <authorList>
            <consortium name="EnsemblMetazoa"/>
        </authorList>
    </citation>
    <scope>IDENTIFICATION</scope>
</reference>
<evidence type="ECO:0000313" key="2">
    <source>
        <dbReference type="EnsemblMetazoa" id="Aqu2.1.18447_001"/>
    </source>
</evidence>
<dbReference type="SUPFAM" id="SSF53098">
    <property type="entry name" value="Ribonuclease H-like"/>
    <property type="match status" value="1"/>
</dbReference>
<proteinExistence type="predicted"/>
<protein>
    <recommendedName>
        <fullName evidence="3">DUF659 domain-containing protein</fullName>
    </recommendedName>
</protein>
<dbReference type="AlphaFoldDB" id="A0A1X7TTT5"/>
<organism evidence="2">
    <name type="scientific">Amphimedon queenslandica</name>
    <name type="common">Sponge</name>
    <dbReference type="NCBI Taxonomy" id="400682"/>
    <lineage>
        <taxon>Eukaryota</taxon>
        <taxon>Metazoa</taxon>
        <taxon>Porifera</taxon>
        <taxon>Demospongiae</taxon>
        <taxon>Heteroscleromorpha</taxon>
        <taxon>Haplosclerida</taxon>
        <taxon>Niphatidae</taxon>
        <taxon>Amphimedon</taxon>
    </lineage>
</organism>
<sequence>MAAQSTTRSSSSPLSTTLAPEESSTGTTDVTLLSSDSDDVDLSDSSSEVNTFLSKFKAPRLSDLTRKRKIRRNQVTPRRKSKPSCSTDPKSVTPHQRLKEFPNEEFTVSAGKLFCTACREEVSLKMSIINNHIKATKHVRGKENLSKKESREHDIAQALKKFDDQNHPSGETLPTAQRVFRIKVVKSFLKAGVALNNLEQFREVLEQGSYKLSDRRGMYDTIPFILEEEQAKIKKEINGKSISVIFDGTTRLGEALAVIVRYVNDWEVQQRLVRVQMLVKSMTGEEIARELVSILSVEYSVSVELLLACMHDRASVNGVAMQAIKFLYPNVTSIGCYSHTLDHVGEHFNTPVLDEFIRLWISLFAHSPRTRFSWKERTGKSMASFSDTRWWSRWEPIGLLAAIIADDDTTELSGDELE</sequence>
<feature type="compositionally biased region" description="Low complexity" evidence="1">
    <location>
        <begin position="1"/>
        <end position="35"/>
    </location>
</feature>